<name>A0AAV5ACD6_9AGAM</name>
<dbReference type="Proteomes" id="UP001050691">
    <property type="component" value="Unassembled WGS sequence"/>
</dbReference>
<comment type="caution">
    <text evidence="2">The sequence shown here is derived from an EMBL/GenBank/DDBJ whole genome shotgun (WGS) entry which is preliminary data.</text>
</comment>
<evidence type="ECO:0000313" key="2">
    <source>
        <dbReference type="EMBL" id="GJJ10864.1"/>
    </source>
</evidence>
<feature type="compositionally biased region" description="Basic and acidic residues" evidence="1">
    <location>
        <begin position="41"/>
        <end position="50"/>
    </location>
</feature>
<dbReference type="EMBL" id="BPWL01000006">
    <property type="protein sequence ID" value="GJJ10864.1"/>
    <property type="molecule type" value="Genomic_DNA"/>
</dbReference>
<feature type="compositionally biased region" description="Polar residues" evidence="1">
    <location>
        <begin position="60"/>
        <end position="83"/>
    </location>
</feature>
<gene>
    <name evidence="2" type="ORF">Clacol_005092</name>
</gene>
<evidence type="ECO:0000256" key="1">
    <source>
        <dbReference type="SAM" id="MobiDB-lite"/>
    </source>
</evidence>
<keyword evidence="3" id="KW-1185">Reference proteome</keyword>
<protein>
    <submittedName>
        <fullName evidence="2">Uncharacterized protein</fullName>
    </submittedName>
</protein>
<evidence type="ECO:0000313" key="3">
    <source>
        <dbReference type="Proteomes" id="UP001050691"/>
    </source>
</evidence>
<feature type="region of interest" description="Disordered" evidence="1">
    <location>
        <begin position="41"/>
        <end position="137"/>
    </location>
</feature>
<proteinExistence type="predicted"/>
<feature type="non-terminal residue" evidence="2">
    <location>
        <position position="137"/>
    </location>
</feature>
<feature type="compositionally biased region" description="Low complexity" evidence="1">
    <location>
        <begin position="113"/>
        <end position="123"/>
    </location>
</feature>
<accession>A0AAV5ACD6</accession>
<organism evidence="2 3">
    <name type="scientific">Clathrus columnatus</name>
    <dbReference type="NCBI Taxonomy" id="1419009"/>
    <lineage>
        <taxon>Eukaryota</taxon>
        <taxon>Fungi</taxon>
        <taxon>Dikarya</taxon>
        <taxon>Basidiomycota</taxon>
        <taxon>Agaricomycotina</taxon>
        <taxon>Agaricomycetes</taxon>
        <taxon>Phallomycetidae</taxon>
        <taxon>Phallales</taxon>
        <taxon>Clathraceae</taxon>
        <taxon>Clathrus</taxon>
    </lineage>
</organism>
<sequence length="137" mass="15151">MEEQKKSTTSLRQDAYNARRRTTMFQEIHDVLRSHFEKAGLSEHGLRNEVGRSTVDGSPVASQSHPDPNSPSPTDLATTAPASQPQPKPENSPAQTSLETISMLSLVSRRLSDYASPTSSASSQRRYHQEIMKNASR</sequence>
<dbReference type="AlphaFoldDB" id="A0AAV5ACD6"/>
<feature type="compositionally biased region" description="Polar residues" evidence="1">
    <location>
        <begin position="92"/>
        <end position="105"/>
    </location>
</feature>
<reference evidence="2" key="1">
    <citation type="submission" date="2021-10" db="EMBL/GenBank/DDBJ databases">
        <title>De novo Genome Assembly of Clathrus columnatus (Basidiomycota, Fungi) Using Illumina and Nanopore Sequence Data.</title>
        <authorList>
            <person name="Ogiso-Tanaka E."/>
            <person name="Itagaki H."/>
            <person name="Hosoya T."/>
            <person name="Hosaka K."/>
        </authorList>
    </citation>
    <scope>NUCLEOTIDE SEQUENCE</scope>
    <source>
        <strain evidence="2">MO-923</strain>
    </source>
</reference>